<dbReference type="InterPro" id="IPR011990">
    <property type="entry name" value="TPR-like_helical_dom_sf"/>
</dbReference>
<gene>
    <name evidence="2" type="ORF">ACFS25_17605</name>
</gene>
<dbReference type="EMBL" id="JBHUOM010000019">
    <property type="protein sequence ID" value="MFD2935603.1"/>
    <property type="molecule type" value="Genomic_DNA"/>
</dbReference>
<keyword evidence="3" id="KW-1185">Reference proteome</keyword>
<dbReference type="Proteomes" id="UP001597512">
    <property type="component" value="Unassembled WGS sequence"/>
</dbReference>
<dbReference type="RefSeq" id="WP_381503675.1">
    <property type="nucleotide sequence ID" value="NZ_JBHUOM010000019.1"/>
</dbReference>
<organism evidence="2 3">
    <name type="scientific">Spirosoma flavum</name>
    <dbReference type="NCBI Taxonomy" id="2048557"/>
    <lineage>
        <taxon>Bacteria</taxon>
        <taxon>Pseudomonadati</taxon>
        <taxon>Bacteroidota</taxon>
        <taxon>Cytophagia</taxon>
        <taxon>Cytophagales</taxon>
        <taxon>Cytophagaceae</taxon>
        <taxon>Spirosoma</taxon>
    </lineage>
</organism>
<dbReference type="Gene3D" id="1.25.40.10">
    <property type="entry name" value="Tetratricopeptide repeat domain"/>
    <property type="match status" value="1"/>
</dbReference>
<accession>A0ABW6AN91</accession>
<keyword evidence="1" id="KW-0732">Signal</keyword>
<name>A0ABW6AN91_9BACT</name>
<evidence type="ECO:0000313" key="2">
    <source>
        <dbReference type="EMBL" id="MFD2935603.1"/>
    </source>
</evidence>
<protein>
    <submittedName>
        <fullName evidence="2">Tetratricopeptide repeat protein</fullName>
    </submittedName>
</protein>
<dbReference type="SUPFAM" id="SSF48452">
    <property type="entry name" value="TPR-like"/>
    <property type="match status" value="1"/>
</dbReference>
<reference evidence="3" key="1">
    <citation type="journal article" date="2019" name="Int. J. Syst. Evol. Microbiol.">
        <title>The Global Catalogue of Microorganisms (GCM) 10K type strain sequencing project: providing services to taxonomists for standard genome sequencing and annotation.</title>
        <authorList>
            <consortium name="The Broad Institute Genomics Platform"/>
            <consortium name="The Broad Institute Genome Sequencing Center for Infectious Disease"/>
            <person name="Wu L."/>
            <person name="Ma J."/>
        </authorList>
    </citation>
    <scope>NUCLEOTIDE SEQUENCE [LARGE SCALE GENOMIC DNA]</scope>
    <source>
        <strain evidence="3">KCTC 52490</strain>
    </source>
</reference>
<sequence length="377" mass="42959">MASGISVLKKWLFFISLLGLSFSGQSQAVTDPAVQQTILKTLDDIYNFEFVEADGMIRQIQTRYPEHPIGPILRATQLELQYLPLHENKAATAQFIQAVNQGLALAKKMLDKDENDPEGVFFALTAHSYLASLHNNKNESMKAVGESKKAYNYLRDGFVLMNKNPDFYFTTGLYNYYIERYPMDHSIVKPFMFFFEDGDMAQGLKQMDIAAKKGLFMRPAANYYLAHIYLKHEMNPSRAAVYAKYLADKYPNNPLFGMSNAEALLLAGRYAEARPYIQRLKQMPNKLVPLAVNTFTGMLAEYADKNDKEAAESYELALRTPFNDPYTKEYHAFAYAGLARIAARANDRNRAIMYYKKALAVGQYKSLIREAKAYKDQ</sequence>
<evidence type="ECO:0000256" key="1">
    <source>
        <dbReference type="SAM" id="SignalP"/>
    </source>
</evidence>
<proteinExistence type="predicted"/>
<evidence type="ECO:0000313" key="3">
    <source>
        <dbReference type="Proteomes" id="UP001597512"/>
    </source>
</evidence>
<comment type="caution">
    <text evidence="2">The sequence shown here is derived from an EMBL/GenBank/DDBJ whole genome shotgun (WGS) entry which is preliminary data.</text>
</comment>
<feature type="signal peptide" evidence="1">
    <location>
        <begin position="1"/>
        <end position="28"/>
    </location>
</feature>
<feature type="chain" id="PRO_5047306181" evidence="1">
    <location>
        <begin position="29"/>
        <end position="377"/>
    </location>
</feature>